<feature type="repeat" description="ANK" evidence="2">
    <location>
        <begin position="122"/>
        <end position="154"/>
    </location>
</feature>
<dbReference type="PANTHER" id="PTHR24179">
    <property type="entry name" value="PROTEIN PHOSPHATASE 1 REGULATORY SUBUNIT 12"/>
    <property type="match status" value="1"/>
</dbReference>
<dbReference type="GO" id="GO:0017020">
    <property type="term" value="F:myosin phosphatase regulator activity"/>
    <property type="evidence" value="ECO:0007669"/>
    <property type="project" value="TreeGrafter"/>
</dbReference>
<dbReference type="EMBL" id="JAQQBS010000004">
    <property type="protein sequence ID" value="KAK0169852.1"/>
    <property type="molecule type" value="Genomic_DNA"/>
</dbReference>
<evidence type="ECO:0008006" key="5">
    <source>
        <dbReference type="Google" id="ProtNLM"/>
    </source>
</evidence>
<feature type="repeat" description="ANK" evidence="2">
    <location>
        <begin position="155"/>
        <end position="187"/>
    </location>
</feature>
<feature type="repeat" description="ANK" evidence="2">
    <location>
        <begin position="250"/>
        <end position="282"/>
    </location>
</feature>
<keyword evidence="2" id="KW-0040">ANK repeat</keyword>
<keyword evidence="1" id="KW-0677">Repeat</keyword>
<evidence type="ECO:0000256" key="1">
    <source>
        <dbReference type="ARBA" id="ARBA00022737"/>
    </source>
</evidence>
<dbReference type="GO" id="GO:0005737">
    <property type="term" value="C:cytoplasm"/>
    <property type="evidence" value="ECO:0007669"/>
    <property type="project" value="TreeGrafter"/>
</dbReference>
<name>A0AA39FHS8_9HYME</name>
<reference evidence="3" key="1">
    <citation type="journal article" date="2023" name="bioRxiv">
        <title>Scaffold-level genome assemblies of two parasitoid biocontrol wasps reveal the parthenogenesis mechanism and an associated novel virus.</title>
        <authorList>
            <person name="Inwood S."/>
            <person name="Skelly J."/>
            <person name="Guhlin J."/>
            <person name="Harrop T."/>
            <person name="Goldson S."/>
            <person name="Dearden P."/>
        </authorList>
    </citation>
    <scope>NUCLEOTIDE SEQUENCE</scope>
    <source>
        <strain evidence="3">Irish</strain>
        <tissue evidence="3">Whole body</tissue>
    </source>
</reference>
<gene>
    <name evidence="3" type="ORF">PV328_010487</name>
</gene>
<dbReference type="Pfam" id="PF12796">
    <property type="entry name" value="Ank_2"/>
    <property type="match status" value="2"/>
</dbReference>
<dbReference type="InterPro" id="IPR002110">
    <property type="entry name" value="Ankyrin_rpt"/>
</dbReference>
<dbReference type="PROSITE" id="PS50297">
    <property type="entry name" value="ANK_REP_REGION"/>
    <property type="match status" value="3"/>
</dbReference>
<dbReference type="SUPFAM" id="SSF48403">
    <property type="entry name" value="Ankyrin repeat"/>
    <property type="match status" value="1"/>
</dbReference>
<dbReference type="SMART" id="SM00248">
    <property type="entry name" value="ANK"/>
    <property type="match status" value="5"/>
</dbReference>
<dbReference type="PROSITE" id="PS50088">
    <property type="entry name" value="ANK_REPEAT"/>
    <property type="match status" value="3"/>
</dbReference>
<dbReference type="Gene3D" id="1.25.40.20">
    <property type="entry name" value="Ankyrin repeat-containing domain"/>
    <property type="match status" value="2"/>
</dbReference>
<reference evidence="3" key="2">
    <citation type="submission" date="2023-03" db="EMBL/GenBank/DDBJ databases">
        <authorList>
            <person name="Inwood S.N."/>
            <person name="Skelly J.G."/>
            <person name="Guhlin J."/>
            <person name="Harrop T.W.R."/>
            <person name="Goldson S.G."/>
            <person name="Dearden P.K."/>
        </authorList>
    </citation>
    <scope>NUCLEOTIDE SEQUENCE</scope>
    <source>
        <strain evidence="3">Irish</strain>
        <tissue evidence="3">Whole body</tissue>
    </source>
</reference>
<evidence type="ECO:0000313" key="3">
    <source>
        <dbReference type="EMBL" id="KAK0169852.1"/>
    </source>
</evidence>
<sequence length="414" mass="46275">MSLKCIVKFVSEAGLRKGKYSCKRNKGVAMEHADLVAEMVQIERLTTQERLHLARHRRSQQIKLWRQREKEWLRHQIRHASTKRNIFFDDSVMLLEAAARNDLDEVRRLLKKGVNPDSTNEDGLTALHQCCIDDNEEMMKILVEFGANVNAEDSEKWTPLHAAATCGHLHLVRYLIAAGANLLAVNADGNMPYDICEDEKTLDCIEGEMASRGVTQELIDETRASTERQMLHDLQRLAALGEDLEYKDHQGATPLHISAANGYLRVVEYLLDQHVSTDVEDNDKWQPVHAAACWGHIVLFSLLIGAAIGDFAYKPSGWRPTGPSFTPHGNRFRPNGYNNKPLTSYGAPDIYPGISTAMNVDQTRAPTTAITNTPQSPESTTPLNIDDDDDFQTNPALAIANSFAFNKPSAEAVF</sequence>
<accession>A0AA39FHS8</accession>
<dbReference type="PANTHER" id="PTHR24179:SF29">
    <property type="entry name" value="LD46604P"/>
    <property type="match status" value="1"/>
</dbReference>
<dbReference type="InterPro" id="IPR051226">
    <property type="entry name" value="PP1_Regulatory_Subunit"/>
</dbReference>
<dbReference type="Proteomes" id="UP001168990">
    <property type="component" value="Unassembled WGS sequence"/>
</dbReference>
<dbReference type="AlphaFoldDB" id="A0AA39FHS8"/>
<comment type="caution">
    <text evidence="3">The sequence shown here is derived from an EMBL/GenBank/DDBJ whole genome shotgun (WGS) entry which is preliminary data.</text>
</comment>
<evidence type="ECO:0000313" key="4">
    <source>
        <dbReference type="Proteomes" id="UP001168990"/>
    </source>
</evidence>
<organism evidence="3 4">
    <name type="scientific">Microctonus aethiopoides</name>
    <dbReference type="NCBI Taxonomy" id="144406"/>
    <lineage>
        <taxon>Eukaryota</taxon>
        <taxon>Metazoa</taxon>
        <taxon>Ecdysozoa</taxon>
        <taxon>Arthropoda</taxon>
        <taxon>Hexapoda</taxon>
        <taxon>Insecta</taxon>
        <taxon>Pterygota</taxon>
        <taxon>Neoptera</taxon>
        <taxon>Endopterygota</taxon>
        <taxon>Hymenoptera</taxon>
        <taxon>Apocrita</taxon>
        <taxon>Ichneumonoidea</taxon>
        <taxon>Braconidae</taxon>
        <taxon>Euphorinae</taxon>
        <taxon>Microctonus</taxon>
    </lineage>
</organism>
<dbReference type="GO" id="GO:0004857">
    <property type="term" value="F:enzyme inhibitor activity"/>
    <property type="evidence" value="ECO:0007669"/>
    <property type="project" value="TreeGrafter"/>
</dbReference>
<dbReference type="InterPro" id="IPR036770">
    <property type="entry name" value="Ankyrin_rpt-contain_sf"/>
</dbReference>
<protein>
    <recommendedName>
        <fullName evidence="5">Protein phosphatase 1 regulatory subunit 16A</fullName>
    </recommendedName>
</protein>
<keyword evidence="4" id="KW-1185">Reference proteome</keyword>
<proteinExistence type="predicted"/>
<evidence type="ECO:0000256" key="2">
    <source>
        <dbReference type="PROSITE-ProRule" id="PRU00023"/>
    </source>
</evidence>